<feature type="region of interest" description="Disordered" evidence="1">
    <location>
        <begin position="48"/>
        <end position="87"/>
    </location>
</feature>
<dbReference type="Pfam" id="PF06810">
    <property type="entry name" value="Phage_scaffold"/>
    <property type="match status" value="1"/>
</dbReference>
<feature type="compositionally biased region" description="Polar residues" evidence="1">
    <location>
        <begin position="60"/>
        <end position="78"/>
    </location>
</feature>
<feature type="region of interest" description="Disordered" evidence="1">
    <location>
        <begin position="145"/>
        <end position="165"/>
    </location>
</feature>
<proteinExistence type="predicted"/>
<dbReference type="RefSeq" id="WP_154265284.1">
    <property type="nucleotide sequence ID" value="NZ_WKQM01000001.1"/>
</dbReference>
<dbReference type="InterPro" id="IPR009636">
    <property type="entry name" value="SCAF"/>
</dbReference>
<gene>
    <name evidence="2" type="ORF">GKE10_00280</name>
</gene>
<sequence>MALKRADIRKILENAETSNDDKAKAILDALHEETDALRDELDTEKNARVAAEKERDAANSGKQTAEQALTDYKTQQTAKESRAAKESKFREQLKAAGVLEKYFDRIVRLSGEDIDKMELDSKGNVKNADKLAESLKTDWSDYVGSTTTKGAQVDNPPANTGSKMTKEQIINIKDATERQAAIAANPEAFGLAAKE</sequence>
<dbReference type="Proteomes" id="UP000462091">
    <property type="component" value="Unassembled WGS sequence"/>
</dbReference>
<dbReference type="AlphaFoldDB" id="A0A844D5Y1"/>
<evidence type="ECO:0000256" key="1">
    <source>
        <dbReference type="SAM" id="MobiDB-lite"/>
    </source>
</evidence>
<name>A0A844D5Y1_9FIRM</name>
<feature type="compositionally biased region" description="Basic and acidic residues" evidence="1">
    <location>
        <begin position="48"/>
        <end position="57"/>
    </location>
</feature>
<reference evidence="2 3" key="1">
    <citation type="journal article" date="2019" name="Nat. Med.">
        <title>A library of human gut bacterial isolates paired with longitudinal multiomics data enables mechanistic microbiome research.</title>
        <authorList>
            <person name="Poyet M."/>
            <person name="Groussin M."/>
            <person name="Gibbons S.M."/>
            <person name="Avila-Pacheco J."/>
            <person name="Jiang X."/>
            <person name="Kearney S.M."/>
            <person name="Perrotta A.R."/>
            <person name="Berdy B."/>
            <person name="Zhao S."/>
            <person name="Lieberman T.D."/>
            <person name="Swanson P.K."/>
            <person name="Smith M."/>
            <person name="Roesemann S."/>
            <person name="Alexander J.E."/>
            <person name="Rich S.A."/>
            <person name="Livny J."/>
            <person name="Vlamakis H."/>
            <person name="Clish C."/>
            <person name="Bullock K."/>
            <person name="Deik A."/>
            <person name="Scott J."/>
            <person name="Pierce K.A."/>
            <person name="Xavier R.J."/>
            <person name="Alm E.J."/>
        </authorList>
    </citation>
    <scope>NUCLEOTIDE SEQUENCE [LARGE SCALE GENOMIC DNA]</scope>
    <source>
        <strain evidence="2 3">BIOML-B1</strain>
    </source>
</reference>
<evidence type="ECO:0008006" key="4">
    <source>
        <dbReference type="Google" id="ProtNLM"/>
    </source>
</evidence>
<comment type="caution">
    <text evidence="2">The sequence shown here is derived from an EMBL/GenBank/DDBJ whole genome shotgun (WGS) entry which is preliminary data.</text>
</comment>
<evidence type="ECO:0000313" key="2">
    <source>
        <dbReference type="EMBL" id="MSC50370.1"/>
    </source>
</evidence>
<evidence type="ECO:0000313" key="3">
    <source>
        <dbReference type="Proteomes" id="UP000462091"/>
    </source>
</evidence>
<organism evidence="2 3">
    <name type="scientific">Faecalibacterium prausnitzii</name>
    <dbReference type="NCBI Taxonomy" id="853"/>
    <lineage>
        <taxon>Bacteria</taxon>
        <taxon>Bacillati</taxon>
        <taxon>Bacillota</taxon>
        <taxon>Clostridia</taxon>
        <taxon>Eubacteriales</taxon>
        <taxon>Oscillospiraceae</taxon>
        <taxon>Faecalibacterium</taxon>
    </lineage>
</organism>
<dbReference type="EMBL" id="WKQM01000001">
    <property type="protein sequence ID" value="MSC50370.1"/>
    <property type="molecule type" value="Genomic_DNA"/>
</dbReference>
<protein>
    <recommendedName>
        <fullName evidence="4">Phage minor structural protein GP20</fullName>
    </recommendedName>
</protein>
<accession>A0A844D5Y1</accession>